<gene>
    <name evidence="2" type="ORF">GWK47_040147</name>
</gene>
<feature type="region of interest" description="Disordered" evidence="1">
    <location>
        <begin position="140"/>
        <end position="161"/>
    </location>
</feature>
<dbReference type="EMBL" id="JACEEZ010006600">
    <property type="protein sequence ID" value="KAG0724656.1"/>
    <property type="molecule type" value="Genomic_DNA"/>
</dbReference>
<feature type="compositionally biased region" description="Basic and acidic residues" evidence="1">
    <location>
        <begin position="1"/>
        <end position="11"/>
    </location>
</feature>
<evidence type="ECO:0000256" key="1">
    <source>
        <dbReference type="SAM" id="MobiDB-lite"/>
    </source>
</evidence>
<dbReference type="AlphaFoldDB" id="A0A8J4YIT4"/>
<sequence length="322" mass="35107">MEKKPKQKGEARGQGGCMSHVRELCSKSNPKSSGKRGPELRQVKKKRQTPPSPFSLHAQNLGTSLSSSLQRIKSFPWSCVWGCAKKIPPHLLKSAGRRKPGKNFPESPPLSRTLGAACVGLFYWYAFPFSGCDKPSVLPLGPGGEEKGTQAGEDGPKTPGWVSMKIGRQRGNFLLKIFEKHRENPCPCTCQTPPTNEVKKAFGEENCLCESGEVESSQLPPCGTPLQHISAKYQAAILWGRSCKPNHLLRTQQTGGWGDDEGGKLWVSNGCEVKPHRSVMQLLSCQMGGFGPSENPQVGLGPQQRPEVYGHGGRLQEKPNKA</sequence>
<evidence type="ECO:0000313" key="2">
    <source>
        <dbReference type="EMBL" id="KAG0724656.1"/>
    </source>
</evidence>
<reference evidence="2" key="1">
    <citation type="submission" date="2020-07" db="EMBL/GenBank/DDBJ databases">
        <title>The High-quality genome of the commercially important snow crab, Chionoecetes opilio.</title>
        <authorList>
            <person name="Jeong J.-H."/>
            <person name="Ryu S."/>
        </authorList>
    </citation>
    <scope>NUCLEOTIDE SEQUENCE</scope>
    <source>
        <strain evidence="2">MADBK_172401_WGS</strain>
        <tissue evidence="2">Digestive gland</tissue>
    </source>
</reference>
<keyword evidence="3" id="KW-1185">Reference proteome</keyword>
<proteinExistence type="predicted"/>
<comment type="caution">
    <text evidence="2">The sequence shown here is derived from an EMBL/GenBank/DDBJ whole genome shotgun (WGS) entry which is preliminary data.</text>
</comment>
<evidence type="ECO:0000313" key="3">
    <source>
        <dbReference type="Proteomes" id="UP000770661"/>
    </source>
</evidence>
<organism evidence="2 3">
    <name type="scientific">Chionoecetes opilio</name>
    <name type="common">Atlantic snow crab</name>
    <name type="synonym">Cancer opilio</name>
    <dbReference type="NCBI Taxonomy" id="41210"/>
    <lineage>
        <taxon>Eukaryota</taxon>
        <taxon>Metazoa</taxon>
        <taxon>Ecdysozoa</taxon>
        <taxon>Arthropoda</taxon>
        <taxon>Crustacea</taxon>
        <taxon>Multicrustacea</taxon>
        <taxon>Malacostraca</taxon>
        <taxon>Eumalacostraca</taxon>
        <taxon>Eucarida</taxon>
        <taxon>Decapoda</taxon>
        <taxon>Pleocyemata</taxon>
        <taxon>Brachyura</taxon>
        <taxon>Eubrachyura</taxon>
        <taxon>Majoidea</taxon>
        <taxon>Majidae</taxon>
        <taxon>Chionoecetes</taxon>
    </lineage>
</organism>
<accession>A0A8J4YIT4</accession>
<protein>
    <submittedName>
        <fullName evidence="2">Uncharacterized protein</fullName>
    </submittedName>
</protein>
<feature type="region of interest" description="Disordered" evidence="1">
    <location>
        <begin position="293"/>
        <end position="322"/>
    </location>
</feature>
<name>A0A8J4YIT4_CHIOP</name>
<dbReference type="Proteomes" id="UP000770661">
    <property type="component" value="Unassembled WGS sequence"/>
</dbReference>
<feature type="region of interest" description="Disordered" evidence="1">
    <location>
        <begin position="1"/>
        <end position="59"/>
    </location>
</feature>